<dbReference type="Gene3D" id="1.20.120.80">
    <property type="entry name" value="Cytochrome c oxidase, subunit III, four-helix bundle"/>
    <property type="match status" value="1"/>
</dbReference>
<feature type="transmembrane region" description="Helical" evidence="6">
    <location>
        <begin position="839"/>
        <end position="857"/>
    </location>
</feature>
<comment type="subcellular location">
    <subcellularLocation>
        <location evidence="1">Membrane</location>
        <topology evidence="1">Multi-pass membrane protein</topology>
    </subcellularLocation>
</comment>
<feature type="domain" description="Cytochrome oxidase subunit I profile" evidence="8">
    <location>
        <begin position="71"/>
        <end position="592"/>
    </location>
</feature>
<evidence type="ECO:0000313" key="9">
    <source>
        <dbReference type="EMBL" id="PSN91133.1"/>
    </source>
</evidence>
<dbReference type="PROSITE" id="PS00077">
    <property type="entry name" value="COX1_CUB"/>
    <property type="match status" value="1"/>
</dbReference>
<sequence length="858" mass="93892">MLERKRLYPTLWFALSVVALGVTSVAMVVFNHSGMVARLTYAELLIVWAGLLLVYFIVERPFIGSLPKTVGSWTKRWLTTTNHKDIGLLYIVTSLFFAFVGGALAELMRTQLMVPDNKFLTPIAYNQAVTIHGLVMVLWFLSPLAFGFANYIVPLQIRAKDLAFPRLNALSYWLYLASGVAAALAFFLPGGNLNGGWTFYAPLSSSQFMPGPGPTLGLMGALMLIASVTISTVNFLVTIVWLRAPEITWAKLPMFSWFILITVIQMLLAFPALFGAMLMLAVDRIAGTLYFTSVSGGAALLWDNMFWFFGHPEVYIVLLPALGVLAEVVPVFSGSTLYGRRSVLIAVFALALPLGMLVWGHHMYMTTIPDVEKEVFEFGTDAISIPFIVTIFAVIRTLGGGRVRLSTPMLFALGAISVFILGGITGLFLAAPVLDAAYRGSYFVVAHFHYIMAGTTMFGLFSALYYWFPRMTGRMYDEALGKAHFALTFVALNITYFPMFIVGEMPRRIFTYNVESWGLPNFVATIGAYVLGLVQVLLVYNLVKSSVRGPRAPADPWGAGTPEWSAEEPTTVVLGVGSNPIHKSSPTTPTEGGRVAQVERYPPSLVVLEHVSIRPVTLSVGVLLSLLGLALLDYDRFGLPFVALGVATVVYALLGWVLDPSGEGEADRLVGAWPFDRISKIKLGVWAFLLSEIILFGGVLTADAYVRMSDPSVWPAPGTLHPISLGAISTFILLSSSPAAYMALSSIRRGSVRGMVGWLSVALALGAAFDSIEFYEWGQLFSKGLMPWTNNALSAYYFTVGLHATHVLIGLIIMGYLITRGLSGGITQRNHEAVEAFGIFWSFVDAVWVFIFAFFFLL</sequence>
<name>A0A2R6AXU5_9ARCH</name>
<evidence type="ECO:0000259" key="7">
    <source>
        <dbReference type="PROSITE" id="PS50253"/>
    </source>
</evidence>
<keyword evidence="4 6" id="KW-0472">Membrane</keyword>
<dbReference type="SUPFAM" id="SSF81442">
    <property type="entry name" value="Cytochrome c oxidase subunit I-like"/>
    <property type="match status" value="1"/>
</dbReference>
<feature type="transmembrane region" description="Helical" evidence="6">
    <location>
        <begin position="39"/>
        <end position="58"/>
    </location>
</feature>
<dbReference type="PRINTS" id="PR01165">
    <property type="entry name" value="CYCOXIDASEI"/>
</dbReference>
<feature type="transmembrane region" description="Helical" evidence="6">
    <location>
        <begin position="129"/>
        <end position="152"/>
    </location>
</feature>
<feature type="domain" description="Heme-copper oxidase subunit III family profile" evidence="7">
    <location>
        <begin position="602"/>
        <end position="858"/>
    </location>
</feature>
<dbReference type="SUPFAM" id="SSF81452">
    <property type="entry name" value="Cytochrome c oxidase subunit III-like"/>
    <property type="match status" value="1"/>
</dbReference>
<evidence type="ECO:0000256" key="3">
    <source>
        <dbReference type="ARBA" id="ARBA00022989"/>
    </source>
</evidence>
<keyword evidence="2 5" id="KW-0812">Transmembrane</keyword>
<dbReference type="EMBL" id="NEXE01000034">
    <property type="protein sequence ID" value="PSN91133.1"/>
    <property type="molecule type" value="Genomic_DNA"/>
</dbReference>
<evidence type="ECO:0000256" key="4">
    <source>
        <dbReference type="ARBA" id="ARBA00023136"/>
    </source>
</evidence>
<dbReference type="InterPro" id="IPR023615">
    <property type="entry name" value="Cyt_c_Oxase_su1_BS"/>
</dbReference>
<evidence type="ECO:0000256" key="6">
    <source>
        <dbReference type="SAM" id="Phobius"/>
    </source>
</evidence>
<dbReference type="CDD" id="cd00386">
    <property type="entry name" value="Heme_Cu_Oxidase_III_like"/>
    <property type="match status" value="1"/>
</dbReference>
<dbReference type="PROSITE" id="PS50855">
    <property type="entry name" value="COX1"/>
    <property type="match status" value="1"/>
</dbReference>
<dbReference type="InterPro" id="IPR013833">
    <property type="entry name" value="Cyt_c_oxidase_su3_a-hlx"/>
</dbReference>
<proteinExistence type="inferred from homology"/>
<feature type="transmembrane region" description="Helical" evidence="6">
    <location>
        <begin position="12"/>
        <end position="30"/>
    </location>
</feature>
<dbReference type="PANTHER" id="PTHR10422">
    <property type="entry name" value="CYTOCHROME C OXIDASE SUBUNIT 1"/>
    <property type="match status" value="1"/>
</dbReference>
<organism evidence="9 10">
    <name type="scientific">Candidatus Marsarchaeota G2 archaeon OSP_D</name>
    <dbReference type="NCBI Taxonomy" id="1978157"/>
    <lineage>
        <taxon>Archaea</taxon>
        <taxon>Candidatus Marsarchaeota</taxon>
        <taxon>Candidatus Marsarchaeota group 2</taxon>
    </lineage>
</organism>
<dbReference type="GO" id="GO:0004129">
    <property type="term" value="F:cytochrome-c oxidase activity"/>
    <property type="evidence" value="ECO:0007669"/>
    <property type="project" value="InterPro"/>
</dbReference>
<dbReference type="InterPro" id="IPR000298">
    <property type="entry name" value="Cyt_c_oxidase-like_su3"/>
</dbReference>
<comment type="caution">
    <text evidence="9">The sequence shown here is derived from an EMBL/GenBank/DDBJ whole genome shotgun (WGS) entry which is preliminary data.</text>
</comment>
<dbReference type="GO" id="GO:0020037">
    <property type="term" value="F:heme binding"/>
    <property type="evidence" value="ECO:0007669"/>
    <property type="project" value="InterPro"/>
</dbReference>
<feature type="transmembrane region" description="Helical" evidence="6">
    <location>
        <begin position="611"/>
        <end position="631"/>
    </location>
</feature>
<gene>
    <name evidence="9" type="ORF">B9Q03_04995</name>
</gene>
<keyword evidence="5" id="KW-0813">Transport</keyword>
<feature type="transmembrane region" description="Helical" evidence="6">
    <location>
        <begin position="254"/>
        <end position="282"/>
    </location>
</feature>
<feature type="transmembrane region" description="Helical" evidence="6">
    <location>
        <begin position="382"/>
        <end position="398"/>
    </location>
</feature>
<feature type="transmembrane region" description="Helical" evidence="6">
    <location>
        <begin position="314"/>
        <end position="332"/>
    </location>
</feature>
<dbReference type="AlphaFoldDB" id="A0A2R6AXU5"/>
<accession>A0A2R6AXU5</accession>
<evidence type="ECO:0000256" key="5">
    <source>
        <dbReference type="RuleBase" id="RU000370"/>
    </source>
</evidence>
<dbReference type="PROSITE" id="PS50253">
    <property type="entry name" value="COX3"/>
    <property type="match status" value="1"/>
</dbReference>
<evidence type="ECO:0000259" key="8">
    <source>
        <dbReference type="PROSITE" id="PS50855"/>
    </source>
</evidence>
<evidence type="ECO:0000256" key="1">
    <source>
        <dbReference type="ARBA" id="ARBA00004141"/>
    </source>
</evidence>
<evidence type="ECO:0008006" key="11">
    <source>
        <dbReference type="Google" id="ProtNLM"/>
    </source>
</evidence>
<dbReference type="PANTHER" id="PTHR10422:SF18">
    <property type="entry name" value="CYTOCHROME C OXIDASE SUBUNIT 1"/>
    <property type="match status" value="1"/>
</dbReference>
<dbReference type="GO" id="GO:0022904">
    <property type="term" value="P:respiratory electron transport chain"/>
    <property type="evidence" value="ECO:0007669"/>
    <property type="project" value="InterPro"/>
</dbReference>
<feature type="transmembrane region" description="Helical" evidence="6">
    <location>
        <begin position="216"/>
        <end position="242"/>
    </location>
</feature>
<dbReference type="GO" id="GO:0015990">
    <property type="term" value="P:electron transport coupled proton transport"/>
    <property type="evidence" value="ECO:0007669"/>
    <property type="project" value="TreeGrafter"/>
</dbReference>
<feature type="transmembrane region" description="Helical" evidence="6">
    <location>
        <begin position="446"/>
        <end position="468"/>
    </location>
</feature>
<reference evidence="9 10" key="1">
    <citation type="submission" date="2017-04" db="EMBL/GenBank/DDBJ databases">
        <title>Novel microbial lineages endemic to geothermal iron-oxide mats fill important gaps in the evolutionary history of Archaea.</title>
        <authorList>
            <person name="Jay Z.J."/>
            <person name="Beam J.P."/>
            <person name="Dlakic M."/>
            <person name="Rusch D.B."/>
            <person name="Kozubal M.A."/>
            <person name="Inskeep W.P."/>
        </authorList>
    </citation>
    <scope>NUCLEOTIDE SEQUENCE [LARGE SCALE GENOMIC DNA]</scope>
    <source>
        <strain evidence="9">OSP_D</strain>
    </source>
</reference>
<dbReference type="InterPro" id="IPR000883">
    <property type="entry name" value="Cyt_C_Oxase_1"/>
</dbReference>
<dbReference type="Pfam" id="PF00115">
    <property type="entry name" value="COX1"/>
    <property type="match status" value="1"/>
</dbReference>
<protein>
    <recommendedName>
        <fullName evidence="11">Cytochrome C oxidase subunit I</fullName>
    </recommendedName>
</protein>
<comment type="similarity">
    <text evidence="5">Belongs to the heme-copper respiratory oxidase family.</text>
</comment>
<feature type="transmembrane region" description="Helical" evidence="6">
    <location>
        <begin position="795"/>
        <end position="818"/>
    </location>
</feature>
<dbReference type="InterPro" id="IPR036927">
    <property type="entry name" value="Cyt_c_oxase-like_su1_sf"/>
</dbReference>
<evidence type="ECO:0000313" key="10">
    <source>
        <dbReference type="Proteomes" id="UP000240322"/>
    </source>
</evidence>
<feature type="transmembrane region" description="Helical" evidence="6">
    <location>
        <begin position="410"/>
        <end position="434"/>
    </location>
</feature>
<feature type="transmembrane region" description="Helical" evidence="6">
    <location>
        <begin position="87"/>
        <end position="108"/>
    </location>
</feature>
<feature type="transmembrane region" description="Helical" evidence="6">
    <location>
        <begin position="722"/>
        <end position="744"/>
    </location>
</feature>
<dbReference type="InterPro" id="IPR023616">
    <property type="entry name" value="Cyt_c_oxase-like_su1_dom"/>
</dbReference>
<feature type="transmembrane region" description="Helical" evidence="6">
    <location>
        <begin position="683"/>
        <end position="702"/>
    </location>
</feature>
<keyword evidence="5" id="KW-0408">Iron</keyword>
<keyword evidence="5" id="KW-0249">Electron transport</keyword>
<evidence type="ECO:0000256" key="2">
    <source>
        <dbReference type="ARBA" id="ARBA00022692"/>
    </source>
</evidence>
<keyword evidence="5" id="KW-0349">Heme</keyword>
<dbReference type="Proteomes" id="UP000240322">
    <property type="component" value="Unassembled WGS sequence"/>
</dbReference>
<feature type="transmembrane region" description="Helical" evidence="6">
    <location>
        <begin position="480"/>
        <end position="502"/>
    </location>
</feature>
<feature type="transmembrane region" description="Helical" evidence="6">
    <location>
        <begin position="344"/>
        <end position="362"/>
    </location>
</feature>
<dbReference type="GO" id="GO:0009060">
    <property type="term" value="P:aerobic respiration"/>
    <property type="evidence" value="ECO:0007669"/>
    <property type="project" value="InterPro"/>
</dbReference>
<feature type="transmembrane region" description="Helical" evidence="6">
    <location>
        <begin position="172"/>
        <end position="195"/>
    </location>
</feature>
<keyword evidence="5" id="KW-0479">Metal-binding</keyword>
<feature type="transmembrane region" description="Helical" evidence="6">
    <location>
        <begin position="637"/>
        <end position="658"/>
    </location>
</feature>
<dbReference type="GO" id="GO:0016020">
    <property type="term" value="C:membrane"/>
    <property type="evidence" value="ECO:0007669"/>
    <property type="project" value="UniProtKB-SubCell"/>
</dbReference>
<dbReference type="Gene3D" id="1.20.210.10">
    <property type="entry name" value="Cytochrome c oxidase-like, subunit I domain"/>
    <property type="match status" value="1"/>
</dbReference>
<dbReference type="InterPro" id="IPR035973">
    <property type="entry name" value="Cyt_c_oxidase_su3-like_sf"/>
</dbReference>
<feature type="transmembrane region" description="Helical" evidence="6">
    <location>
        <begin position="522"/>
        <end position="543"/>
    </location>
</feature>
<feature type="transmembrane region" description="Helical" evidence="6">
    <location>
        <begin position="756"/>
        <end position="775"/>
    </location>
</feature>
<keyword evidence="3 6" id="KW-1133">Transmembrane helix</keyword>
<keyword evidence="5" id="KW-0679">Respiratory chain</keyword>
<dbReference type="Pfam" id="PF00510">
    <property type="entry name" value="COX3"/>
    <property type="match status" value="1"/>
</dbReference>